<organism evidence="1">
    <name type="scientific">Arundo donax</name>
    <name type="common">Giant reed</name>
    <name type="synonym">Donax arundinaceus</name>
    <dbReference type="NCBI Taxonomy" id="35708"/>
    <lineage>
        <taxon>Eukaryota</taxon>
        <taxon>Viridiplantae</taxon>
        <taxon>Streptophyta</taxon>
        <taxon>Embryophyta</taxon>
        <taxon>Tracheophyta</taxon>
        <taxon>Spermatophyta</taxon>
        <taxon>Magnoliopsida</taxon>
        <taxon>Liliopsida</taxon>
        <taxon>Poales</taxon>
        <taxon>Poaceae</taxon>
        <taxon>PACMAD clade</taxon>
        <taxon>Arundinoideae</taxon>
        <taxon>Arundineae</taxon>
        <taxon>Arundo</taxon>
    </lineage>
</organism>
<evidence type="ECO:0000313" key="1">
    <source>
        <dbReference type="EMBL" id="JAD50167.1"/>
    </source>
</evidence>
<reference evidence="1" key="1">
    <citation type="submission" date="2014-09" db="EMBL/GenBank/DDBJ databases">
        <authorList>
            <person name="Magalhaes I.L.F."/>
            <person name="Oliveira U."/>
            <person name="Santos F.R."/>
            <person name="Vidigal T.H.D.A."/>
            <person name="Brescovit A.D."/>
            <person name="Santos A.J."/>
        </authorList>
    </citation>
    <scope>NUCLEOTIDE SEQUENCE</scope>
    <source>
        <tissue evidence="1">Shoot tissue taken approximately 20 cm above the soil surface</tissue>
    </source>
</reference>
<name>A0A0A9ASX5_ARUDO</name>
<proteinExistence type="predicted"/>
<accession>A0A0A9ASX5</accession>
<reference evidence="1" key="2">
    <citation type="journal article" date="2015" name="Data Brief">
        <title>Shoot transcriptome of the giant reed, Arundo donax.</title>
        <authorList>
            <person name="Barrero R.A."/>
            <person name="Guerrero F.D."/>
            <person name="Moolhuijzen P."/>
            <person name="Goolsby J.A."/>
            <person name="Tidwell J."/>
            <person name="Bellgard S.E."/>
            <person name="Bellgard M.I."/>
        </authorList>
    </citation>
    <scope>NUCLEOTIDE SEQUENCE</scope>
    <source>
        <tissue evidence="1">Shoot tissue taken approximately 20 cm above the soil surface</tissue>
    </source>
</reference>
<dbReference type="EMBL" id="GBRH01247728">
    <property type="protein sequence ID" value="JAD50167.1"/>
    <property type="molecule type" value="Transcribed_RNA"/>
</dbReference>
<dbReference type="AlphaFoldDB" id="A0A0A9ASX5"/>
<sequence length="32" mass="3704">MIVLGRFQCVFLLVVLDILKANNFCYILILAF</sequence>
<protein>
    <submittedName>
        <fullName evidence="1">Uncharacterized protein</fullName>
    </submittedName>
</protein>